<dbReference type="Proteomes" id="UP000193978">
    <property type="component" value="Chromosome"/>
</dbReference>
<accession>A0A1W6MSD5</accession>
<evidence type="ECO:0000313" key="2">
    <source>
        <dbReference type="Proteomes" id="UP000193978"/>
    </source>
</evidence>
<dbReference type="KEGG" id="mbry:B1812_04450"/>
<dbReference type="EMBL" id="CP019948">
    <property type="protein sequence ID" value="ARN80446.1"/>
    <property type="molecule type" value="Genomic_DNA"/>
</dbReference>
<gene>
    <name evidence="1" type="ORF">B1812_04450</name>
</gene>
<organism evidence="1 2">
    <name type="scientific">Methylocystis bryophila</name>
    <dbReference type="NCBI Taxonomy" id="655015"/>
    <lineage>
        <taxon>Bacteria</taxon>
        <taxon>Pseudomonadati</taxon>
        <taxon>Pseudomonadota</taxon>
        <taxon>Alphaproteobacteria</taxon>
        <taxon>Hyphomicrobiales</taxon>
        <taxon>Methylocystaceae</taxon>
        <taxon>Methylocystis</taxon>
    </lineage>
</organism>
<dbReference type="Gene3D" id="3.20.20.30">
    <property type="entry name" value="Luciferase-like domain"/>
    <property type="match status" value="1"/>
</dbReference>
<reference evidence="1 2" key="1">
    <citation type="submission" date="2017-02" db="EMBL/GenBank/DDBJ databases">
        <authorList>
            <person name="Peterson S.W."/>
        </authorList>
    </citation>
    <scope>NUCLEOTIDE SEQUENCE [LARGE SCALE GENOMIC DNA]</scope>
    <source>
        <strain evidence="1 2">S285</strain>
    </source>
</reference>
<dbReference type="STRING" id="655015.B1812_04450"/>
<protein>
    <recommendedName>
        <fullName evidence="3">Luciferase-like domain-containing protein</fullName>
    </recommendedName>
</protein>
<sequence length="60" mass="6720">MWCVPTHGDSRYLGARRASDHYLRQIAVAADSLGYYGVLLFAGRSRKDPWIVAASFFDLA</sequence>
<evidence type="ECO:0000313" key="1">
    <source>
        <dbReference type="EMBL" id="ARN80446.1"/>
    </source>
</evidence>
<dbReference type="GO" id="GO:0016705">
    <property type="term" value="F:oxidoreductase activity, acting on paired donors, with incorporation or reduction of molecular oxygen"/>
    <property type="evidence" value="ECO:0007669"/>
    <property type="project" value="InterPro"/>
</dbReference>
<keyword evidence="2" id="KW-1185">Reference proteome</keyword>
<dbReference type="InterPro" id="IPR036661">
    <property type="entry name" value="Luciferase-like_sf"/>
</dbReference>
<proteinExistence type="predicted"/>
<dbReference type="AlphaFoldDB" id="A0A1W6MSD5"/>
<name>A0A1W6MSD5_9HYPH</name>
<evidence type="ECO:0008006" key="3">
    <source>
        <dbReference type="Google" id="ProtNLM"/>
    </source>
</evidence>